<protein>
    <submittedName>
        <fullName evidence="4">Putative transcriptional regulator</fullName>
    </submittedName>
</protein>
<feature type="coiled-coil region" evidence="2">
    <location>
        <begin position="86"/>
        <end position="113"/>
    </location>
</feature>
<feature type="domain" description="HTH cro/C1-type" evidence="3">
    <location>
        <begin position="6"/>
        <end position="60"/>
    </location>
</feature>
<keyword evidence="2" id="KW-0175">Coiled coil</keyword>
<dbReference type="InterPro" id="IPR010982">
    <property type="entry name" value="Lambda_DNA-bd_dom_sf"/>
</dbReference>
<dbReference type="CDD" id="cd00093">
    <property type="entry name" value="HTH_XRE"/>
    <property type="match status" value="1"/>
</dbReference>
<proteinExistence type="predicted"/>
<dbReference type="InterPro" id="IPR001387">
    <property type="entry name" value="Cro/C1-type_HTH"/>
</dbReference>
<sequence length="120" mass="14184">MFPERLKSLRLEANLTQKQVAEKLNMSQPAYQSWESGKRKPGEETLNKFANFFSVSIDYLLGKTDNRKSDEINLSEFEILYRKTSKNLTEQQKKDLEEVLKEVLIERQKLIEEKKKTGWN</sequence>
<dbReference type="PROSITE" id="PS50943">
    <property type="entry name" value="HTH_CROC1"/>
    <property type="match status" value="1"/>
</dbReference>
<evidence type="ECO:0000313" key="4">
    <source>
        <dbReference type="EMBL" id="SQF36366.1"/>
    </source>
</evidence>
<dbReference type="NCBIfam" id="NF041951">
    <property type="entry name" value="phage_RstR"/>
    <property type="match status" value="1"/>
</dbReference>
<evidence type="ECO:0000256" key="2">
    <source>
        <dbReference type="SAM" id="Coils"/>
    </source>
</evidence>
<keyword evidence="1" id="KW-0238">DNA-binding</keyword>
<dbReference type="InterPro" id="IPR049639">
    <property type="entry name" value="RstR"/>
</dbReference>
<organism evidence="4 5">
    <name type="scientific">Streptococcus sanguinis</name>
    <dbReference type="NCBI Taxonomy" id="1305"/>
    <lineage>
        <taxon>Bacteria</taxon>
        <taxon>Bacillati</taxon>
        <taxon>Bacillota</taxon>
        <taxon>Bacilli</taxon>
        <taxon>Lactobacillales</taxon>
        <taxon>Streptococcaceae</taxon>
        <taxon>Streptococcus</taxon>
    </lineage>
</organism>
<dbReference type="PANTHER" id="PTHR46558:SF11">
    <property type="entry name" value="HTH-TYPE TRANSCRIPTIONAL REGULATOR XRE"/>
    <property type="match status" value="1"/>
</dbReference>
<evidence type="ECO:0000259" key="3">
    <source>
        <dbReference type="PROSITE" id="PS50943"/>
    </source>
</evidence>
<dbReference type="SUPFAM" id="SSF47413">
    <property type="entry name" value="lambda repressor-like DNA-binding domains"/>
    <property type="match status" value="1"/>
</dbReference>
<evidence type="ECO:0000256" key="1">
    <source>
        <dbReference type="ARBA" id="ARBA00023125"/>
    </source>
</evidence>
<dbReference type="AlphaFoldDB" id="A0A2X3VVU7"/>
<dbReference type="SMART" id="SM00530">
    <property type="entry name" value="HTH_XRE"/>
    <property type="match status" value="1"/>
</dbReference>
<gene>
    <name evidence="4" type="primary">immR_4</name>
    <name evidence="4" type="ORF">NCTC11085_02226</name>
</gene>
<dbReference type="Proteomes" id="UP000249623">
    <property type="component" value="Chromosome 1"/>
</dbReference>
<dbReference type="Gene3D" id="1.10.260.40">
    <property type="entry name" value="lambda repressor-like DNA-binding domains"/>
    <property type="match status" value="1"/>
</dbReference>
<evidence type="ECO:0000313" key="5">
    <source>
        <dbReference type="Proteomes" id="UP000249623"/>
    </source>
</evidence>
<name>A0A2X3VVU7_STRSA</name>
<dbReference type="EMBL" id="LS483346">
    <property type="protein sequence ID" value="SQF36366.1"/>
    <property type="molecule type" value="Genomic_DNA"/>
</dbReference>
<dbReference type="GO" id="GO:0003677">
    <property type="term" value="F:DNA binding"/>
    <property type="evidence" value="ECO:0007669"/>
    <property type="project" value="UniProtKB-KW"/>
</dbReference>
<dbReference type="Pfam" id="PF01381">
    <property type="entry name" value="HTH_3"/>
    <property type="match status" value="1"/>
</dbReference>
<dbReference type="RefSeq" id="WP_002934542.1">
    <property type="nucleotide sequence ID" value="NZ_CP071430.1"/>
</dbReference>
<dbReference type="PANTHER" id="PTHR46558">
    <property type="entry name" value="TRACRIPTIONAL REGULATORY PROTEIN-RELATED-RELATED"/>
    <property type="match status" value="1"/>
</dbReference>
<reference evidence="4 5" key="1">
    <citation type="submission" date="2018-06" db="EMBL/GenBank/DDBJ databases">
        <authorList>
            <consortium name="Pathogen Informatics"/>
            <person name="Doyle S."/>
        </authorList>
    </citation>
    <scope>NUCLEOTIDE SEQUENCE [LARGE SCALE GENOMIC DNA]</scope>
    <source>
        <strain evidence="4 5">NCTC11085</strain>
    </source>
</reference>
<accession>A0A2X3VVU7</accession>